<dbReference type="EMBL" id="JAQQAF010000006">
    <property type="protein sequence ID" value="KAJ8479720.1"/>
    <property type="molecule type" value="Genomic_DNA"/>
</dbReference>
<comment type="caution">
    <text evidence="4">The sequence shown here is derived from an EMBL/GenBank/DDBJ whole genome shotgun (WGS) entry which is preliminary data.</text>
</comment>
<evidence type="ECO:0000256" key="1">
    <source>
        <dbReference type="ARBA" id="ARBA00005711"/>
    </source>
</evidence>
<feature type="compositionally biased region" description="Polar residues" evidence="2">
    <location>
        <begin position="88"/>
        <end position="104"/>
    </location>
</feature>
<accession>A0AAV8PCT6</accession>
<dbReference type="Proteomes" id="UP001222027">
    <property type="component" value="Unassembled WGS sequence"/>
</dbReference>
<dbReference type="InterPro" id="IPR005516">
    <property type="entry name" value="Remorin_C"/>
</dbReference>
<dbReference type="PANTHER" id="PTHR31471">
    <property type="entry name" value="OS02G0116800 PROTEIN"/>
    <property type="match status" value="1"/>
</dbReference>
<reference evidence="4 5" key="1">
    <citation type="submission" date="2022-12" db="EMBL/GenBank/DDBJ databases">
        <title>Chromosome-scale assembly of the Ensete ventricosum genome.</title>
        <authorList>
            <person name="Dussert Y."/>
            <person name="Stocks J."/>
            <person name="Wendawek A."/>
            <person name="Woldeyes F."/>
            <person name="Nichols R.A."/>
            <person name="Borrell J.S."/>
        </authorList>
    </citation>
    <scope>NUCLEOTIDE SEQUENCE [LARGE SCALE GENOMIC DNA]</scope>
    <source>
        <strain evidence="5">cv. Maze</strain>
        <tissue evidence="4">Seeds</tissue>
    </source>
</reference>
<sequence>MSDIKDASDIEFVTAVGAAAYAVTLQEEEEDLFNQNKTIEQLMHPRAKVQSKREDSMNKPTDYSRLSRWFEAKARRQSGSNRFEHGQRQTGRQNPSTTKPTASFSKKEKGGKRTTDSTKMETKVNTWERAKMDKIRQRYEKMKSIILEWQNGKRLKAKCRLERKEKDLELRRARASREHQIEVSRIDKMADGARALAEERKRNGESTTMEKAIKMRSTGKVPHTCFCF</sequence>
<comment type="similarity">
    <text evidence="1">Belongs to the remorin family.</text>
</comment>
<dbReference type="Pfam" id="PF03763">
    <property type="entry name" value="Remorin_C"/>
    <property type="match status" value="1"/>
</dbReference>
<feature type="compositionally biased region" description="Basic and acidic residues" evidence="2">
    <location>
        <begin position="105"/>
        <end position="120"/>
    </location>
</feature>
<evidence type="ECO:0000256" key="2">
    <source>
        <dbReference type="SAM" id="MobiDB-lite"/>
    </source>
</evidence>
<feature type="region of interest" description="Disordered" evidence="2">
    <location>
        <begin position="36"/>
        <end position="120"/>
    </location>
</feature>
<protein>
    <recommendedName>
        <fullName evidence="3">Remorin C-terminal domain-containing protein</fullName>
    </recommendedName>
</protein>
<feature type="domain" description="Remorin C-terminal" evidence="3">
    <location>
        <begin position="119"/>
        <end position="223"/>
    </location>
</feature>
<name>A0AAV8PCT6_ENSVE</name>
<evidence type="ECO:0000259" key="3">
    <source>
        <dbReference type="Pfam" id="PF03763"/>
    </source>
</evidence>
<gene>
    <name evidence="4" type="ORF">OPV22_023447</name>
</gene>
<keyword evidence="5" id="KW-1185">Reference proteome</keyword>
<dbReference type="PANTHER" id="PTHR31471:SF51">
    <property type="entry name" value="REMORIN FAMILY PROTEIN"/>
    <property type="match status" value="1"/>
</dbReference>
<proteinExistence type="inferred from homology"/>
<evidence type="ECO:0000313" key="4">
    <source>
        <dbReference type="EMBL" id="KAJ8479720.1"/>
    </source>
</evidence>
<organism evidence="4 5">
    <name type="scientific">Ensete ventricosum</name>
    <name type="common">Abyssinian banana</name>
    <name type="synonym">Musa ensete</name>
    <dbReference type="NCBI Taxonomy" id="4639"/>
    <lineage>
        <taxon>Eukaryota</taxon>
        <taxon>Viridiplantae</taxon>
        <taxon>Streptophyta</taxon>
        <taxon>Embryophyta</taxon>
        <taxon>Tracheophyta</taxon>
        <taxon>Spermatophyta</taxon>
        <taxon>Magnoliopsida</taxon>
        <taxon>Liliopsida</taxon>
        <taxon>Zingiberales</taxon>
        <taxon>Musaceae</taxon>
        <taxon>Ensete</taxon>
    </lineage>
</organism>
<evidence type="ECO:0000313" key="5">
    <source>
        <dbReference type="Proteomes" id="UP001222027"/>
    </source>
</evidence>
<dbReference type="AlphaFoldDB" id="A0AAV8PCT6"/>